<keyword evidence="14" id="KW-0520">NAD</keyword>
<evidence type="ECO:0000256" key="4">
    <source>
        <dbReference type="ARBA" id="ARBA00022630"/>
    </source>
</evidence>
<dbReference type="AlphaFoldDB" id="A0A7S2ZCJ6"/>
<keyword evidence="6" id="KW-0507">mRNA processing</keyword>
<accession>A0A7S2ZCJ6</accession>
<evidence type="ECO:0000256" key="15">
    <source>
        <dbReference type="ARBA" id="ARBA00048266"/>
    </source>
</evidence>
<evidence type="ECO:0000256" key="13">
    <source>
        <dbReference type="ARBA" id="ARBA00023002"/>
    </source>
</evidence>
<dbReference type="PANTHER" id="PTHR45846">
    <property type="entry name" value="TRNA-DIHYDROURIDINE(47) SYNTHASE [NAD(P)(+)]-LIKE"/>
    <property type="match status" value="1"/>
</dbReference>
<dbReference type="Pfam" id="PF01207">
    <property type="entry name" value="Dus"/>
    <property type="match status" value="1"/>
</dbReference>
<evidence type="ECO:0000256" key="18">
    <source>
        <dbReference type="ARBA" id="ARBA00049513"/>
    </source>
</evidence>
<dbReference type="GO" id="GO:0102265">
    <property type="term" value="F:tRNA-dihydrouridine47 synthase activity"/>
    <property type="evidence" value="ECO:0007669"/>
    <property type="project" value="UniProtKB-EC"/>
</dbReference>
<dbReference type="EC" id="1.3.1.89" evidence="3"/>
<evidence type="ECO:0000256" key="1">
    <source>
        <dbReference type="ARBA" id="ARBA00001917"/>
    </source>
</evidence>
<dbReference type="GO" id="GO:0003723">
    <property type="term" value="F:RNA binding"/>
    <property type="evidence" value="ECO:0007669"/>
    <property type="project" value="TreeGrafter"/>
</dbReference>
<keyword evidence="5" id="KW-0288">FMN</keyword>
<feature type="domain" description="DUS-like FMN-binding" evidence="19">
    <location>
        <begin position="123"/>
        <end position="392"/>
    </location>
</feature>
<dbReference type="SUPFAM" id="SSF51395">
    <property type="entry name" value="FMN-linked oxidoreductases"/>
    <property type="match status" value="1"/>
</dbReference>
<dbReference type="PANTHER" id="PTHR45846:SF1">
    <property type="entry name" value="TRNA-DIHYDROURIDINE(47) SYNTHASE [NAD(P)(+)]-LIKE"/>
    <property type="match status" value="1"/>
</dbReference>
<evidence type="ECO:0000256" key="17">
    <source>
        <dbReference type="ARBA" id="ARBA00049447"/>
    </source>
</evidence>
<dbReference type="Gene3D" id="3.20.20.70">
    <property type="entry name" value="Aldolase class I"/>
    <property type="match status" value="1"/>
</dbReference>
<evidence type="ECO:0000256" key="3">
    <source>
        <dbReference type="ARBA" id="ARBA00012376"/>
    </source>
</evidence>
<dbReference type="GO" id="GO:0050660">
    <property type="term" value="F:flavin adenine dinucleotide binding"/>
    <property type="evidence" value="ECO:0007669"/>
    <property type="project" value="InterPro"/>
</dbReference>
<dbReference type="EMBL" id="HBHW01002441">
    <property type="protein sequence ID" value="CAE0034020.1"/>
    <property type="molecule type" value="Transcribed_RNA"/>
</dbReference>
<name>A0A7S2ZCJ6_9RHOD</name>
<evidence type="ECO:0000256" key="12">
    <source>
        <dbReference type="ARBA" id="ARBA00022857"/>
    </source>
</evidence>
<dbReference type="GO" id="GO:0008270">
    <property type="term" value="F:zinc ion binding"/>
    <property type="evidence" value="ECO:0007669"/>
    <property type="project" value="UniProtKB-KW"/>
</dbReference>
<evidence type="ECO:0000256" key="9">
    <source>
        <dbReference type="ARBA" id="ARBA00022737"/>
    </source>
</evidence>
<protein>
    <recommendedName>
        <fullName evidence="3">tRNA-dihydrouridine(47) synthase [NAD(P)(+)]</fullName>
        <ecNumber evidence="3">1.3.1.89</ecNumber>
    </recommendedName>
</protein>
<keyword evidence="4" id="KW-0285">Flavoprotein</keyword>
<comment type="catalytic activity">
    <reaction evidence="18">
        <text>5,6-dihydrouridine(47) in tRNA + NADP(+) = uridine(47) in tRNA + NADPH + H(+)</text>
        <dbReference type="Rhea" id="RHEA:53360"/>
        <dbReference type="Rhea" id="RHEA-COMP:13539"/>
        <dbReference type="Rhea" id="RHEA-COMP:13540"/>
        <dbReference type="ChEBI" id="CHEBI:15378"/>
        <dbReference type="ChEBI" id="CHEBI:57783"/>
        <dbReference type="ChEBI" id="CHEBI:58349"/>
        <dbReference type="ChEBI" id="CHEBI:65315"/>
        <dbReference type="ChEBI" id="CHEBI:74443"/>
        <dbReference type="EC" id="1.3.1.89"/>
    </reaction>
    <physiologicalReaction direction="right-to-left" evidence="18">
        <dbReference type="Rhea" id="RHEA:53362"/>
    </physiologicalReaction>
</comment>
<evidence type="ECO:0000256" key="6">
    <source>
        <dbReference type="ARBA" id="ARBA00022664"/>
    </source>
</evidence>
<dbReference type="CDD" id="cd02801">
    <property type="entry name" value="DUS_like_FMN"/>
    <property type="match status" value="1"/>
</dbReference>
<dbReference type="GO" id="GO:0006397">
    <property type="term" value="P:mRNA processing"/>
    <property type="evidence" value="ECO:0007669"/>
    <property type="project" value="UniProtKB-KW"/>
</dbReference>
<keyword evidence="8" id="KW-0479">Metal-binding</keyword>
<evidence type="ECO:0000256" key="2">
    <source>
        <dbReference type="ARBA" id="ARBA00005451"/>
    </source>
</evidence>
<evidence type="ECO:0000259" key="19">
    <source>
        <dbReference type="Pfam" id="PF01207"/>
    </source>
</evidence>
<keyword evidence="7" id="KW-0819">tRNA processing</keyword>
<dbReference type="InterPro" id="IPR035587">
    <property type="entry name" value="DUS-like_FMN-bd"/>
</dbReference>
<evidence type="ECO:0000256" key="8">
    <source>
        <dbReference type="ARBA" id="ARBA00022723"/>
    </source>
</evidence>
<evidence type="ECO:0000256" key="7">
    <source>
        <dbReference type="ARBA" id="ARBA00022694"/>
    </source>
</evidence>
<keyword evidence="11" id="KW-0862">Zinc</keyword>
<evidence type="ECO:0000256" key="16">
    <source>
        <dbReference type="ARBA" id="ARBA00048342"/>
    </source>
</evidence>
<evidence type="ECO:0000256" key="5">
    <source>
        <dbReference type="ARBA" id="ARBA00022643"/>
    </source>
</evidence>
<gene>
    <name evidence="20" type="ORF">RMAR00112_LOCUS1962</name>
    <name evidence="21" type="ORF">RMAR00112_LOCUS1963</name>
</gene>
<dbReference type="InterPro" id="IPR013785">
    <property type="entry name" value="Aldolase_TIM"/>
</dbReference>
<dbReference type="FunFam" id="3.20.20.70:FF:000067">
    <property type="entry name" value="tRNA-dihydrouridine(47) synthase [NAD(P)(+)]"/>
    <property type="match status" value="1"/>
</dbReference>
<evidence type="ECO:0000313" key="21">
    <source>
        <dbReference type="EMBL" id="CAE0034021.1"/>
    </source>
</evidence>
<dbReference type="PROSITE" id="PS01136">
    <property type="entry name" value="UPF0034"/>
    <property type="match status" value="1"/>
</dbReference>
<evidence type="ECO:0000313" key="20">
    <source>
        <dbReference type="EMBL" id="CAE0034020.1"/>
    </source>
</evidence>
<keyword evidence="9" id="KW-0677">Repeat</keyword>
<reference evidence="21" key="1">
    <citation type="submission" date="2021-01" db="EMBL/GenBank/DDBJ databases">
        <authorList>
            <person name="Corre E."/>
            <person name="Pelletier E."/>
            <person name="Niang G."/>
            <person name="Scheremetjew M."/>
            <person name="Finn R."/>
            <person name="Kale V."/>
            <person name="Holt S."/>
            <person name="Cochrane G."/>
            <person name="Meng A."/>
            <person name="Brown T."/>
            <person name="Cohen L."/>
        </authorList>
    </citation>
    <scope>NUCLEOTIDE SEQUENCE</scope>
    <source>
        <strain evidence="21">CCMP 769</strain>
    </source>
</reference>
<comment type="cofactor">
    <cofactor evidence="1">
        <name>FMN</name>
        <dbReference type="ChEBI" id="CHEBI:58210"/>
    </cofactor>
</comment>
<evidence type="ECO:0000256" key="14">
    <source>
        <dbReference type="ARBA" id="ARBA00023027"/>
    </source>
</evidence>
<keyword evidence="12" id="KW-0521">NADP</keyword>
<evidence type="ECO:0000256" key="11">
    <source>
        <dbReference type="ARBA" id="ARBA00022833"/>
    </source>
</evidence>
<evidence type="ECO:0000256" key="10">
    <source>
        <dbReference type="ARBA" id="ARBA00022771"/>
    </source>
</evidence>
<organism evidence="21">
    <name type="scientific">Rhodosorus marinus</name>
    <dbReference type="NCBI Taxonomy" id="101924"/>
    <lineage>
        <taxon>Eukaryota</taxon>
        <taxon>Rhodophyta</taxon>
        <taxon>Stylonematophyceae</taxon>
        <taxon>Stylonematales</taxon>
        <taxon>Stylonemataceae</taxon>
        <taxon>Rhodosorus</taxon>
    </lineage>
</organism>
<proteinExistence type="inferred from homology"/>
<comment type="catalytic activity">
    <reaction evidence="17">
        <text>a 5,6-dihydrouridine in mRNA + NADP(+) = a uridine in mRNA + NADPH + H(+)</text>
        <dbReference type="Rhea" id="RHEA:69855"/>
        <dbReference type="Rhea" id="RHEA-COMP:14658"/>
        <dbReference type="Rhea" id="RHEA-COMP:17789"/>
        <dbReference type="ChEBI" id="CHEBI:15378"/>
        <dbReference type="ChEBI" id="CHEBI:57783"/>
        <dbReference type="ChEBI" id="CHEBI:58349"/>
        <dbReference type="ChEBI" id="CHEBI:65315"/>
        <dbReference type="ChEBI" id="CHEBI:74443"/>
    </reaction>
    <physiologicalReaction direction="right-to-left" evidence="17">
        <dbReference type="Rhea" id="RHEA:69857"/>
    </physiologicalReaction>
</comment>
<sequence length="484" mass="54785">MEESGEDKVENGLSGRELGLLKVEKGDCPIREQFVRDRVLTEEEVVGSLKESGVVGFGSEVDGTDREGWRKALHESEKNFLEYNLQKDLRKRTVALERFEKLKSEGALDLEYKKQIDVRGKVILAPLTTVGNLPFRRLCKKYGADITVGEMAIAEHVLKGEKEEWALLRRHKSEDIFGVQLAGNLSDIVGKASEIVNKKCDVDFIDLNAGCPIDMVCKKGAGCDLLRRKDKLQGVVRKGSALVDVPFSVKMRTGISNDPAGWNAHKLIPKMKEWGASWVTLHGRSKEQRYKRTADWKYIDKCRKIANDCGLPLVGNGDIFSFEDAQEAFSVSDAIMVARGAIIKPWIFSEIKESRYIDMTAGQRLEMYKEFSGYCLDHYGADDRGRETSRKYLLEWLCFTCRYPPVGIFEEYGERLDELRPRLNLRIPAAVGRDPLEMTLSSRDPRDWIRVSEYLLGPVPNGYKFAPKHVGKAWSSEAGMAFQK</sequence>
<comment type="catalytic activity">
    <reaction evidence="15">
        <text>5,6-dihydrouridine(47) in tRNA + NAD(+) = uridine(47) in tRNA + NADH + H(+)</text>
        <dbReference type="Rhea" id="RHEA:53364"/>
        <dbReference type="Rhea" id="RHEA-COMP:13539"/>
        <dbReference type="Rhea" id="RHEA-COMP:13540"/>
        <dbReference type="ChEBI" id="CHEBI:15378"/>
        <dbReference type="ChEBI" id="CHEBI:57540"/>
        <dbReference type="ChEBI" id="CHEBI:57945"/>
        <dbReference type="ChEBI" id="CHEBI:65315"/>
        <dbReference type="ChEBI" id="CHEBI:74443"/>
        <dbReference type="EC" id="1.3.1.89"/>
    </reaction>
    <physiologicalReaction direction="right-to-left" evidence="15">
        <dbReference type="Rhea" id="RHEA:53366"/>
    </physiologicalReaction>
</comment>
<comment type="catalytic activity">
    <reaction evidence="16">
        <text>a 5,6-dihydrouridine in mRNA + NAD(+) = a uridine in mRNA + NADH + H(+)</text>
        <dbReference type="Rhea" id="RHEA:69851"/>
        <dbReference type="Rhea" id="RHEA-COMP:14658"/>
        <dbReference type="Rhea" id="RHEA-COMP:17789"/>
        <dbReference type="ChEBI" id="CHEBI:15378"/>
        <dbReference type="ChEBI" id="CHEBI:57540"/>
        <dbReference type="ChEBI" id="CHEBI:57945"/>
        <dbReference type="ChEBI" id="CHEBI:65315"/>
        <dbReference type="ChEBI" id="CHEBI:74443"/>
    </reaction>
    <physiologicalReaction direction="right-to-left" evidence="16">
        <dbReference type="Rhea" id="RHEA:69853"/>
    </physiologicalReaction>
</comment>
<keyword evidence="13" id="KW-0560">Oxidoreductase</keyword>
<dbReference type="EMBL" id="HBHW01002442">
    <property type="protein sequence ID" value="CAE0034021.1"/>
    <property type="molecule type" value="Transcribed_RNA"/>
</dbReference>
<keyword evidence="10" id="KW-0863">Zinc-finger</keyword>
<comment type="similarity">
    <text evidence="2">Belongs to the Dus family. Dus3 subfamily.</text>
</comment>
<dbReference type="InterPro" id="IPR018517">
    <property type="entry name" value="tRNA_hU_synthase_CS"/>
</dbReference>